<sequence>MNKLLVLLGVLGVVSMHGMAQECKSIYQLENHASRTGYVSTTGKHCLTYDIVQSRVFDIHAGGDKTLSTALMEISYPDEYLDRSKHKFVRNSPWVEGSNFDIDLQGHLLKSDEENSIGVRALGGIRHVLVRNGTVVVPGARSSLGVSLQNGDGDLRIAGLPSYANRKSVSYADYEDLPASEALDKKAPSYQPTGNLVEHVTIHAGWRGVVMAGGGNVLRDSTIDVDGHTAVYMYGPGSIIENNTIIIHGKGDAKPFDAAIKLRDAHGAVVRNNRIIYKGGWFGKAPAAVNLLDSTDVQIEGNTVENFDKLVRVNGESKYAEKGNSLK</sequence>
<evidence type="ECO:0000313" key="4">
    <source>
        <dbReference type="Proteomes" id="UP001596045"/>
    </source>
</evidence>
<dbReference type="Gene3D" id="2.160.20.10">
    <property type="entry name" value="Single-stranded right-handed beta-helix, Pectin lyase-like"/>
    <property type="match status" value="1"/>
</dbReference>
<protein>
    <submittedName>
        <fullName evidence="3">Right-handed parallel beta-helix repeat-containing protein</fullName>
    </submittedName>
</protein>
<proteinExistence type="predicted"/>
<comment type="caution">
    <text evidence="3">The sequence shown here is derived from an EMBL/GenBank/DDBJ whole genome shotgun (WGS) entry which is preliminary data.</text>
</comment>
<evidence type="ECO:0000313" key="3">
    <source>
        <dbReference type="EMBL" id="MFC5475458.1"/>
    </source>
</evidence>
<dbReference type="Pfam" id="PF13229">
    <property type="entry name" value="Beta_helix"/>
    <property type="match status" value="1"/>
</dbReference>
<dbReference type="InterPro" id="IPR011050">
    <property type="entry name" value="Pectin_lyase_fold/virulence"/>
</dbReference>
<accession>A0ABW0MC32</accession>
<evidence type="ECO:0000259" key="2">
    <source>
        <dbReference type="Pfam" id="PF13229"/>
    </source>
</evidence>
<reference evidence="4" key="1">
    <citation type="journal article" date="2019" name="Int. J. Syst. Evol. Microbiol.">
        <title>The Global Catalogue of Microorganisms (GCM) 10K type strain sequencing project: providing services to taxonomists for standard genome sequencing and annotation.</title>
        <authorList>
            <consortium name="The Broad Institute Genomics Platform"/>
            <consortium name="The Broad Institute Genome Sequencing Center for Infectious Disease"/>
            <person name="Wu L."/>
            <person name="Ma J."/>
        </authorList>
    </citation>
    <scope>NUCLEOTIDE SEQUENCE [LARGE SCALE GENOMIC DNA]</scope>
    <source>
        <strain evidence="4">JCM 17066</strain>
    </source>
</reference>
<dbReference type="InterPro" id="IPR012334">
    <property type="entry name" value="Pectin_lyas_fold"/>
</dbReference>
<keyword evidence="1" id="KW-0732">Signal</keyword>
<name>A0ABW0MC32_9BURK</name>
<dbReference type="Proteomes" id="UP001596045">
    <property type="component" value="Unassembled WGS sequence"/>
</dbReference>
<dbReference type="SUPFAM" id="SSF51126">
    <property type="entry name" value="Pectin lyase-like"/>
    <property type="match status" value="1"/>
</dbReference>
<feature type="domain" description="Right handed beta helix" evidence="2">
    <location>
        <begin position="194"/>
        <end position="308"/>
    </location>
</feature>
<keyword evidence="4" id="KW-1185">Reference proteome</keyword>
<dbReference type="InterPro" id="IPR039448">
    <property type="entry name" value="Beta_helix"/>
</dbReference>
<feature type="signal peptide" evidence="1">
    <location>
        <begin position="1"/>
        <end position="20"/>
    </location>
</feature>
<organism evidence="3 4">
    <name type="scientific">Paraherbaspirillum soli</name>
    <dbReference type="NCBI Taxonomy" id="631222"/>
    <lineage>
        <taxon>Bacteria</taxon>
        <taxon>Pseudomonadati</taxon>
        <taxon>Pseudomonadota</taxon>
        <taxon>Betaproteobacteria</taxon>
        <taxon>Burkholderiales</taxon>
        <taxon>Oxalobacteraceae</taxon>
        <taxon>Paraherbaspirillum</taxon>
    </lineage>
</organism>
<gene>
    <name evidence="3" type="ORF">ACFPM8_15970</name>
</gene>
<dbReference type="RefSeq" id="WP_378998772.1">
    <property type="nucleotide sequence ID" value="NZ_JBHSMT010000027.1"/>
</dbReference>
<dbReference type="EMBL" id="JBHSMT010000027">
    <property type="protein sequence ID" value="MFC5475458.1"/>
    <property type="molecule type" value="Genomic_DNA"/>
</dbReference>
<feature type="chain" id="PRO_5047540090" evidence="1">
    <location>
        <begin position="21"/>
        <end position="327"/>
    </location>
</feature>
<evidence type="ECO:0000256" key="1">
    <source>
        <dbReference type="SAM" id="SignalP"/>
    </source>
</evidence>